<evidence type="ECO:0000313" key="3">
    <source>
        <dbReference type="EMBL" id="PQJ15708.1"/>
    </source>
</evidence>
<evidence type="ECO:0000256" key="2">
    <source>
        <dbReference type="SAM" id="SignalP"/>
    </source>
</evidence>
<feature type="chain" id="PRO_5015466125" description="Outer membrane protein beta-barrel domain-containing protein" evidence="2">
    <location>
        <begin position="23"/>
        <end position="363"/>
    </location>
</feature>
<feature type="coiled-coil region" evidence="1">
    <location>
        <begin position="24"/>
        <end position="102"/>
    </location>
</feature>
<dbReference type="RefSeq" id="WP_105001361.1">
    <property type="nucleotide sequence ID" value="NZ_MQVX01000001.1"/>
</dbReference>
<organism evidence="3 4">
    <name type="scientific">Aureicoccus marinus</name>
    <dbReference type="NCBI Taxonomy" id="754435"/>
    <lineage>
        <taxon>Bacteria</taxon>
        <taxon>Pseudomonadati</taxon>
        <taxon>Bacteroidota</taxon>
        <taxon>Flavobacteriia</taxon>
        <taxon>Flavobacteriales</taxon>
        <taxon>Flavobacteriaceae</taxon>
        <taxon>Aureicoccus</taxon>
    </lineage>
</organism>
<accession>A0A2S7T811</accession>
<proteinExistence type="predicted"/>
<gene>
    <name evidence="3" type="ORF">BST99_08180</name>
</gene>
<feature type="signal peptide" evidence="2">
    <location>
        <begin position="1"/>
        <end position="22"/>
    </location>
</feature>
<dbReference type="Proteomes" id="UP000239366">
    <property type="component" value="Unassembled WGS sequence"/>
</dbReference>
<evidence type="ECO:0008006" key="5">
    <source>
        <dbReference type="Google" id="ProtNLM"/>
    </source>
</evidence>
<protein>
    <recommendedName>
        <fullName evidence="5">Outer membrane protein beta-barrel domain-containing protein</fullName>
    </recommendedName>
</protein>
<name>A0A2S7T811_9FLAO</name>
<keyword evidence="4" id="KW-1185">Reference proteome</keyword>
<keyword evidence="2" id="KW-0732">Signal</keyword>
<dbReference type="AlphaFoldDB" id="A0A2S7T811"/>
<dbReference type="EMBL" id="MQVX01000001">
    <property type="protein sequence ID" value="PQJ15708.1"/>
    <property type="molecule type" value="Genomic_DNA"/>
</dbReference>
<evidence type="ECO:0000313" key="4">
    <source>
        <dbReference type="Proteomes" id="UP000239366"/>
    </source>
</evidence>
<keyword evidence="1" id="KW-0175">Coiled coil</keyword>
<dbReference type="OrthoDB" id="1466811at2"/>
<sequence length="363" mass="41926">MKSIQRISFLFLCLLVLGSSYAQTTDYESKIRALNLKKEKIKEQEKAALKAEIEGVETRLRKGEVTQDEAQKEKEEYARKRALNIENRIAIVDNQIALLERNKGEELILQRSDTAAYTQIRFGWGNGDEEDIEQFFGFSIKNNDRKNKVKYDRRTYSDLVMTFGLNDVIVGGDAGSGSPYEIGSSRFFELGWQWRSRVFEKSNWLRFHYGLSFQFNGLSPEGNRIFVTNGDQTELIDPGFNVRKSKLRMDNLIIPVTFEIGPSRVRERNDRIRYSIHRQFRLGFGGYAGLNIGTRQKLKYDQDGERIKDKLKRDYNTGDFVYGLHLYAGVGGVLVYTRYELSPFFTNAAVDQNLISLGLRFDM</sequence>
<evidence type="ECO:0000256" key="1">
    <source>
        <dbReference type="SAM" id="Coils"/>
    </source>
</evidence>
<reference evidence="4" key="1">
    <citation type="submission" date="2016-11" db="EMBL/GenBank/DDBJ databases">
        <title>Trade-off between light-utilization and light-protection in marine flavobacteria.</title>
        <authorList>
            <person name="Kumagai Y."/>
            <person name="Yoshizawa S."/>
            <person name="Kogure K."/>
        </authorList>
    </citation>
    <scope>NUCLEOTIDE SEQUENCE [LARGE SCALE GENOMIC DNA]</scope>
    <source>
        <strain evidence="4">SG-18</strain>
    </source>
</reference>
<comment type="caution">
    <text evidence="3">The sequence shown here is derived from an EMBL/GenBank/DDBJ whole genome shotgun (WGS) entry which is preliminary data.</text>
</comment>